<dbReference type="EMBL" id="CP073344">
    <property type="protein sequence ID" value="UTW02779.1"/>
    <property type="molecule type" value="Genomic_DNA"/>
</dbReference>
<name>A0ABY5GU32_9GAMM</name>
<reference evidence="2" key="1">
    <citation type="submission" date="2021-04" db="EMBL/GenBank/DDBJ databases">
        <title>Oceanospirillales bacteria with DddD are important DMSP degraders in coastal seawater.</title>
        <authorList>
            <person name="Liu J."/>
        </authorList>
    </citation>
    <scope>NUCLEOTIDE SEQUENCE</scope>
    <source>
        <strain evidence="2">GY6</strain>
    </source>
</reference>
<dbReference type="Proteomes" id="UP001059950">
    <property type="component" value="Chromosome"/>
</dbReference>
<accession>A0ABY5GU32</accession>
<protein>
    <recommendedName>
        <fullName evidence="4">Flagellar protein FliT</fullName>
    </recommendedName>
</protein>
<evidence type="ECO:0008006" key="4">
    <source>
        <dbReference type="Google" id="ProtNLM"/>
    </source>
</evidence>
<sequence>MPQLSPAALKWRQEFSEIERLQQAIFAALRTTLNEEGDDELPLSDLIKQQDSLIRQLPFSQLNADDVEQLKDKIALLQQNHQTLITAISNRRQTLLDQSSQSKKAGRSIKAYQKAQDL</sequence>
<keyword evidence="3" id="KW-1185">Reference proteome</keyword>
<evidence type="ECO:0000313" key="3">
    <source>
        <dbReference type="Proteomes" id="UP001059950"/>
    </source>
</evidence>
<proteinExistence type="predicted"/>
<gene>
    <name evidence="2" type="ORF">KDX31_15715</name>
</gene>
<feature type="region of interest" description="Disordered" evidence="1">
    <location>
        <begin position="96"/>
        <end position="118"/>
    </location>
</feature>
<organism evidence="2 3">
    <name type="scientific">Amphritea atlantica</name>
    <dbReference type="NCBI Taxonomy" id="355243"/>
    <lineage>
        <taxon>Bacteria</taxon>
        <taxon>Pseudomonadati</taxon>
        <taxon>Pseudomonadota</taxon>
        <taxon>Gammaproteobacteria</taxon>
        <taxon>Oceanospirillales</taxon>
        <taxon>Oceanospirillaceae</taxon>
        <taxon>Amphritea</taxon>
    </lineage>
</organism>
<evidence type="ECO:0000313" key="2">
    <source>
        <dbReference type="EMBL" id="UTW02779.1"/>
    </source>
</evidence>
<evidence type="ECO:0000256" key="1">
    <source>
        <dbReference type="SAM" id="MobiDB-lite"/>
    </source>
</evidence>